<protein>
    <submittedName>
        <fullName evidence="2">Uncharacterized protein</fullName>
    </submittedName>
</protein>
<sequence>MGGSRPPPPPDDVQVATPAAGIGAPAVGLGAQSATWVQAGGLAGATPKAPPGVAPPQVVLPPWKGQRAQDWGGQGATGAAAAVPGSTATAQATRPWAGPRGGSSRASSSGTGAGGFTTSDIRTTTSGSISPLPGPRGGWVGGRPERRDLVRRRPEAREEGEEGQDPDEGEEKAHQKRMKAMPTKLHGTNWELPKEMMGLRLVKDRAPMYKWEYPLYDDSRRSYAGFLRSPWNPEGTRGAVRALFQCHQARHGVAPADHQQGRDAAQDRMVGQAWLHLRVQLRTLRGPCGGVPAVDGRSSQRVHALLRAERRGRVAQLLQHEPLRRRGGCGGLALRRGTTSRSSRASSEIFLLYHYLWASPDLSSCGTTGRSQARRASCR</sequence>
<comment type="caution">
    <text evidence="2">The sequence shown here is derived from an EMBL/GenBank/DDBJ whole genome shotgun (WGS) entry which is preliminary data.</text>
</comment>
<reference evidence="2" key="1">
    <citation type="submission" date="2023-10" db="EMBL/GenBank/DDBJ databases">
        <authorList>
            <person name="Chen Y."/>
            <person name="Shah S."/>
            <person name="Dougan E. K."/>
            <person name="Thang M."/>
            <person name="Chan C."/>
        </authorList>
    </citation>
    <scope>NUCLEOTIDE SEQUENCE [LARGE SCALE GENOMIC DNA]</scope>
</reference>
<evidence type="ECO:0000313" key="2">
    <source>
        <dbReference type="EMBL" id="CAK0832352.1"/>
    </source>
</evidence>
<proteinExistence type="predicted"/>
<evidence type="ECO:0000313" key="3">
    <source>
        <dbReference type="Proteomes" id="UP001189429"/>
    </source>
</evidence>
<name>A0ABN9SKV1_9DINO</name>
<organism evidence="2 3">
    <name type="scientific">Prorocentrum cordatum</name>
    <dbReference type="NCBI Taxonomy" id="2364126"/>
    <lineage>
        <taxon>Eukaryota</taxon>
        <taxon>Sar</taxon>
        <taxon>Alveolata</taxon>
        <taxon>Dinophyceae</taxon>
        <taxon>Prorocentrales</taxon>
        <taxon>Prorocentraceae</taxon>
        <taxon>Prorocentrum</taxon>
    </lineage>
</organism>
<feature type="compositionally biased region" description="Acidic residues" evidence="1">
    <location>
        <begin position="158"/>
        <end position="170"/>
    </location>
</feature>
<evidence type="ECO:0000256" key="1">
    <source>
        <dbReference type="SAM" id="MobiDB-lite"/>
    </source>
</evidence>
<accession>A0ABN9SKV1</accession>
<dbReference type="EMBL" id="CAUYUJ010011669">
    <property type="protein sequence ID" value="CAK0832352.1"/>
    <property type="molecule type" value="Genomic_DNA"/>
</dbReference>
<keyword evidence="3" id="KW-1185">Reference proteome</keyword>
<dbReference type="Proteomes" id="UP001189429">
    <property type="component" value="Unassembled WGS sequence"/>
</dbReference>
<feature type="compositionally biased region" description="Basic and acidic residues" evidence="1">
    <location>
        <begin position="143"/>
        <end position="157"/>
    </location>
</feature>
<feature type="region of interest" description="Disordered" evidence="1">
    <location>
        <begin position="63"/>
        <end position="178"/>
    </location>
</feature>
<gene>
    <name evidence="2" type="ORF">PCOR1329_LOCUS30393</name>
</gene>
<feature type="compositionally biased region" description="Low complexity" evidence="1">
    <location>
        <begin position="77"/>
        <end position="92"/>
    </location>
</feature>
<feature type="compositionally biased region" description="Polar residues" evidence="1">
    <location>
        <begin position="120"/>
        <end position="129"/>
    </location>
</feature>